<gene>
    <name evidence="2" type="ORF">RAM05_10995</name>
</gene>
<dbReference type="Proteomes" id="UP001229773">
    <property type="component" value="Chromosome"/>
</dbReference>
<accession>A0ABD7Z320</accession>
<feature type="region of interest" description="Disordered" evidence="1">
    <location>
        <begin position="80"/>
        <end position="100"/>
    </location>
</feature>
<evidence type="ECO:0000313" key="2">
    <source>
        <dbReference type="EMBL" id="WLS98351.1"/>
    </source>
</evidence>
<dbReference type="RefSeq" id="WP_025331451.1">
    <property type="nucleotide sequence ID" value="NZ_CP132375.1"/>
</dbReference>
<dbReference type="AlphaFoldDB" id="A0ABD7Z320"/>
<name>A0ABD7Z320_9NEIS</name>
<evidence type="ECO:0000256" key="1">
    <source>
        <dbReference type="SAM" id="MobiDB-lite"/>
    </source>
</evidence>
<evidence type="ECO:0000313" key="3">
    <source>
        <dbReference type="Proteomes" id="UP001229773"/>
    </source>
</evidence>
<proteinExistence type="predicted"/>
<sequence length="100" mass="12148">MDIDKEKERIVEKLINEEELTREEIIFLVENFKKVSEQKIPEFDQLRFIVASVLEVGKDLYYEVIWYFSPFNLLGNEYPNQPRKVKKPPEERDVYMPYDD</sequence>
<dbReference type="EMBL" id="CP132375">
    <property type="protein sequence ID" value="WLS98351.1"/>
    <property type="molecule type" value="Genomic_DNA"/>
</dbReference>
<dbReference type="GeneID" id="32536079"/>
<organism evidence="2 3">
    <name type="scientific">Snodgrassella alvi</name>
    <dbReference type="NCBI Taxonomy" id="1196083"/>
    <lineage>
        <taxon>Bacteria</taxon>
        <taxon>Pseudomonadati</taxon>
        <taxon>Pseudomonadota</taxon>
        <taxon>Betaproteobacteria</taxon>
        <taxon>Neisseriales</taxon>
        <taxon>Neisseriaceae</taxon>
        <taxon>Snodgrassella</taxon>
    </lineage>
</organism>
<reference evidence="2 3" key="1">
    <citation type="submission" date="2023-08" db="EMBL/GenBank/DDBJ databases">
        <title>Complete genome sequences of 12 bacterial strains from the honey bee gut, resolved with long-read nanopore sequencing.</title>
        <authorList>
            <person name="Kwong W.K."/>
            <person name="Acheampong S."/>
            <person name="Polat M.F."/>
        </authorList>
    </citation>
    <scope>NUCLEOTIDE SEQUENCE [LARGE SCALE GENOMIC DNA]</scope>
    <source>
        <strain evidence="3">wkB9</strain>
    </source>
</reference>
<protein>
    <submittedName>
        <fullName evidence="2">Uncharacterized protein</fullName>
    </submittedName>
</protein>